<dbReference type="AlphaFoldDB" id="A0A2P2J1N7"/>
<organism evidence="1">
    <name type="scientific">Rhizophora mucronata</name>
    <name type="common">Asiatic mangrove</name>
    <dbReference type="NCBI Taxonomy" id="61149"/>
    <lineage>
        <taxon>Eukaryota</taxon>
        <taxon>Viridiplantae</taxon>
        <taxon>Streptophyta</taxon>
        <taxon>Embryophyta</taxon>
        <taxon>Tracheophyta</taxon>
        <taxon>Spermatophyta</taxon>
        <taxon>Magnoliopsida</taxon>
        <taxon>eudicotyledons</taxon>
        <taxon>Gunneridae</taxon>
        <taxon>Pentapetalae</taxon>
        <taxon>rosids</taxon>
        <taxon>fabids</taxon>
        <taxon>Malpighiales</taxon>
        <taxon>Rhizophoraceae</taxon>
        <taxon>Rhizophora</taxon>
    </lineage>
</organism>
<protein>
    <submittedName>
        <fullName evidence="1">Uncharacterized protein</fullName>
    </submittedName>
</protein>
<proteinExistence type="predicted"/>
<reference evidence="1" key="1">
    <citation type="submission" date="2018-02" db="EMBL/GenBank/DDBJ databases">
        <title>Rhizophora mucronata_Transcriptome.</title>
        <authorList>
            <person name="Meera S.P."/>
            <person name="Sreeshan A."/>
            <person name="Augustine A."/>
        </authorList>
    </citation>
    <scope>NUCLEOTIDE SEQUENCE</scope>
    <source>
        <tissue evidence="1">Leaf</tissue>
    </source>
</reference>
<sequence length="51" mass="5971">MTSEYFALILFLTANFHRKNTYKPMGLSISGRIRVSYEIHSDLTQMFKLLS</sequence>
<dbReference type="EMBL" id="GGEC01006909">
    <property type="protein sequence ID" value="MBW87392.1"/>
    <property type="molecule type" value="Transcribed_RNA"/>
</dbReference>
<evidence type="ECO:0000313" key="1">
    <source>
        <dbReference type="EMBL" id="MBW87392.1"/>
    </source>
</evidence>
<accession>A0A2P2J1N7</accession>
<name>A0A2P2J1N7_RHIMU</name>